<organism evidence="1 2">
    <name type="scientific">Smallanthus sonchifolius</name>
    <dbReference type="NCBI Taxonomy" id="185202"/>
    <lineage>
        <taxon>Eukaryota</taxon>
        <taxon>Viridiplantae</taxon>
        <taxon>Streptophyta</taxon>
        <taxon>Embryophyta</taxon>
        <taxon>Tracheophyta</taxon>
        <taxon>Spermatophyta</taxon>
        <taxon>Magnoliopsida</taxon>
        <taxon>eudicotyledons</taxon>
        <taxon>Gunneridae</taxon>
        <taxon>Pentapetalae</taxon>
        <taxon>asterids</taxon>
        <taxon>campanulids</taxon>
        <taxon>Asterales</taxon>
        <taxon>Asteraceae</taxon>
        <taxon>Asteroideae</taxon>
        <taxon>Heliantheae alliance</taxon>
        <taxon>Millerieae</taxon>
        <taxon>Smallanthus</taxon>
    </lineage>
</organism>
<dbReference type="EMBL" id="CM042027">
    <property type="protein sequence ID" value="KAI3800549.1"/>
    <property type="molecule type" value="Genomic_DNA"/>
</dbReference>
<reference evidence="1 2" key="2">
    <citation type="journal article" date="2022" name="Mol. Ecol. Resour.">
        <title>The genomes of chicory, endive, great burdock and yacon provide insights into Asteraceae paleo-polyploidization history and plant inulin production.</title>
        <authorList>
            <person name="Fan W."/>
            <person name="Wang S."/>
            <person name="Wang H."/>
            <person name="Wang A."/>
            <person name="Jiang F."/>
            <person name="Liu H."/>
            <person name="Zhao H."/>
            <person name="Xu D."/>
            <person name="Zhang Y."/>
        </authorList>
    </citation>
    <scope>NUCLEOTIDE SEQUENCE [LARGE SCALE GENOMIC DNA]</scope>
    <source>
        <strain evidence="2">cv. Yunnan</strain>
        <tissue evidence="1">Leaves</tissue>
    </source>
</reference>
<protein>
    <submittedName>
        <fullName evidence="1">Uncharacterized protein</fullName>
    </submittedName>
</protein>
<gene>
    <name evidence="1" type="ORF">L1987_28640</name>
</gene>
<sequence length="469" mass="52341">MLTLNDLFVEDCIMKSLWVIITNYTNNLFVSNGGKSSIQQWFEYCSKGKKKCPICKQTCSASDVSRLYFQSVGDSNDTNLSQKSQTHKEDPEELKLEVRRLEGRISMLNTTLESRENFLINIIDEFSVCKEQLKTEASLKKEAMEQTHTINSLLALKTQEFDKSDLERKKLQERNMALAKELAALKLSYTKLMAKYKALARDEARLLKELEKGEEKLEELEKFKEKIQKMETAKEMNDNELLRALKVSKKTKDSPSVPNGVDLTFNDTCTPEDTIKEPDVDLRKTKRLRVTENILKTNKKDGSSYIIIDDDAPKVSISPESPAYDSVPKPTKSALTDEIGQNEPLFNITNEASLPVRSSQEVDFCFSAGLPGPDGTKRYLGSYCKKGKKDQNKGSNASSVSTQSSGDLIAVGADGRGGTVKVLKPLHLLSNGSMGSSYSAKNSKRVAKTSGLHSQGNLQIRHFFSKAGQ</sequence>
<reference evidence="2" key="1">
    <citation type="journal article" date="2022" name="Mol. Ecol. Resour.">
        <title>The genomes of chicory, endive, great burdock and yacon provide insights into Asteraceae palaeo-polyploidization history and plant inulin production.</title>
        <authorList>
            <person name="Fan W."/>
            <person name="Wang S."/>
            <person name="Wang H."/>
            <person name="Wang A."/>
            <person name="Jiang F."/>
            <person name="Liu H."/>
            <person name="Zhao H."/>
            <person name="Xu D."/>
            <person name="Zhang Y."/>
        </authorList>
    </citation>
    <scope>NUCLEOTIDE SEQUENCE [LARGE SCALE GENOMIC DNA]</scope>
    <source>
        <strain evidence="2">cv. Yunnan</strain>
    </source>
</reference>
<name>A0ACB9HXN6_9ASTR</name>
<accession>A0ACB9HXN6</accession>
<keyword evidence="2" id="KW-1185">Reference proteome</keyword>
<comment type="caution">
    <text evidence="1">The sequence shown here is derived from an EMBL/GenBank/DDBJ whole genome shotgun (WGS) entry which is preliminary data.</text>
</comment>
<proteinExistence type="predicted"/>
<evidence type="ECO:0000313" key="1">
    <source>
        <dbReference type="EMBL" id="KAI3800549.1"/>
    </source>
</evidence>
<evidence type="ECO:0000313" key="2">
    <source>
        <dbReference type="Proteomes" id="UP001056120"/>
    </source>
</evidence>
<dbReference type="Proteomes" id="UP001056120">
    <property type="component" value="Linkage Group LG10"/>
</dbReference>